<dbReference type="EMBL" id="PPCN01000001">
    <property type="protein sequence ID" value="POF34797.1"/>
    <property type="molecule type" value="Genomic_DNA"/>
</dbReference>
<comment type="caution">
    <text evidence="1">The sequence shown here is derived from an EMBL/GenBank/DDBJ whole genome shotgun (WGS) entry which is preliminary data.</text>
</comment>
<reference evidence="1 2" key="1">
    <citation type="submission" date="2018-01" db="EMBL/GenBank/DDBJ databases">
        <title>Genomic Encyclopedia of Archaeal and Bacterial Type Strains, Phase II (KMG-II): from individual species to whole genera.</title>
        <authorList>
            <person name="Goeker M."/>
        </authorList>
    </citation>
    <scope>NUCLEOTIDE SEQUENCE [LARGE SCALE GENOMIC DNA]</scope>
    <source>
        <strain evidence="1 2">DSM 17023</strain>
    </source>
</reference>
<sequence>MLKTALICREPAFLERSLQALCKLLVATIYGKISA</sequence>
<proteinExistence type="predicted"/>
<name>A0A2S3V483_9HYPH</name>
<organism evidence="1 2">
    <name type="scientific">Roseibium marinum</name>
    <dbReference type="NCBI Taxonomy" id="281252"/>
    <lineage>
        <taxon>Bacteria</taxon>
        <taxon>Pseudomonadati</taxon>
        <taxon>Pseudomonadota</taxon>
        <taxon>Alphaproteobacteria</taxon>
        <taxon>Hyphomicrobiales</taxon>
        <taxon>Stappiaceae</taxon>
        <taxon>Roseibium</taxon>
    </lineage>
</organism>
<accession>A0A2S3V483</accession>
<evidence type="ECO:0000313" key="1">
    <source>
        <dbReference type="EMBL" id="POF34797.1"/>
    </source>
</evidence>
<dbReference type="Proteomes" id="UP000236959">
    <property type="component" value="Unassembled WGS sequence"/>
</dbReference>
<keyword evidence="2" id="KW-1185">Reference proteome</keyword>
<evidence type="ECO:0000313" key="2">
    <source>
        <dbReference type="Proteomes" id="UP000236959"/>
    </source>
</evidence>
<gene>
    <name evidence="1" type="ORF">CLV41_1011257</name>
</gene>
<protein>
    <submittedName>
        <fullName evidence="1">Uncharacterized protein</fullName>
    </submittedName>
</protein>
<dbReference type="AlphaFoldDB" id="A0A2S3V483"/>